<organism evidence="1 2">
    <name type="scientific">Cerrena zonata</name>
    <dbReference type="NCBI Taxonomy" id="2478898"/>
    <lineage>
        <taxon>Eukaryota</taxon>
        <taxon>Fungi</taxon>
        <taxon>Dikarya</taxon>
        <taxon>Basidiomycota</taxon>
        <taxon>Agaricomycotina</taxon>
        <taxon>Agaricomycetes</taxon>
        <taxon>Polyporales</taxon>
        <taxon>Cerrenaceae</taxon>
        <taxon>Cerrena</taxon>
    </lineage>
</organism>
<sequence>MSPSVVGFYSAQNFLDRFLPLPNDISPSSVPSVDFSNVPITRHKADSYGPLEYFQGLGCRPDLAISGLVISQSWEDTEISKTGETCIPVLEISLEVNTAQKDQYRE</sequence>
<accession>A0AAW0G4B1</accession>
<protein>
    <submittedName>
        <fullName evidence="1">Uncharacterized protein</fullName>
    </submittedName>
</protein>
<evidence type="ECO:0000313" key="1">
    <source>
        <dbReference type="EMBL" id="KAK7686000.1"/>
    </source>
</evidence>
<dbReference type="AlphaFoldDB" id="A0AAW0G4B1"/>
<dbReference type="EMBL" id="JASBNA010000018">
    <property type="protein sequence ID" value="KAK7686000.1"/>
    <property type="molecule type" value="Genomic_DNA"/>
</dbReference>
<name>A0AAW0G4B1_9APHY</name>
<gene>
    <name evidence="1" type="ORF">QCA50_010811</name>
</gene>
<evidence type="ECO:0000313" key="2">
    <source>
        <dbReference type="Proteomes" id="UP001385951"/>
    </source>
</evidence>
<dbReference type="Proteomes" id="UP001385951">
    <property type="component" value="Unassembled WGS sequence"/>
</dbReference>
<proteinExistence type="predicted"/>
<reference evidence="1 2" key="1">
    <citation type="submission" date="2022-09" db="EMBL/GenBank/DDBJ databases">
        <authorList>
            <person name="Palmer J.M."/>
        </authorList>
    </citation>
    <scope>NUCLEOTIDE SEQUENCE [LARGE SCALE GENOMIC DNA]</scope>
    <source>
        <strain evidence="1 2">DSM 7382</strain>
    </source>
</reference>
<comment type="caution">
    <text evidence="1">The sequence shown here is derived from an EMBL/GenBank/DDBJ whole genome shotgun (WGS) entry which is preliminary data.</text>
</comment>
<keyword evidence="2" id="KW-1185">Reference proteome</keyword>